<dbReference type="AlphaFoldDB" id="Q096M7"/>
<comment type="caution">
    <text evidence="3">The sequence shown here is derived from an EMBL/GenBank/DDBJ whole genome shotgun (WGS) entry which is preliminary data.</text>
</comment>
<keyword evidence="2" id="KW-0732">Signal</keyword>
<feature type="region of interest" description="Disordered" evidence="1">
    <location>
        <begin position="29"/>
        <end position="67"/>
    </location>
</feature>
<feature type="chain" id="PRO_5004167469" description="Outer membrane protein beta-barrel domain-containing protein" evidence="2">
    <location>
        <begin position="28"/>
        <end position="279"/>
    </location>
</feature>
<protein>
    <recommendedName>
        <fullName evidence="5">Outer membrane protein beta-barrel domain-containing protein</fullName>
    </recommendedName>
</protein>
<name>Q096M7_STIAD</name>
<accession>Q096M7</accession>
<dbReference type="Proteomes" id="UP000032702">
    <property type="component" value="Unassembled WGS sequence"/>
</dbReference>
<dbReference type="RefSeq" id="WP_002612730.1">
    <property type="nucleotide sequence ID" value="NC_014623.1"/>
</dbReference>
<evidence type="ECO:0000256" key="2">
    <source>
        <dbReference type="SAM" id="SignalP"/>
    </source>
</evidence>
<organism evidence="3 4">
    <name type="scientific">Stigmatella aurantiaca (strain DW4/3-1)</name>
    <dbReference type="NCBI Taxonomy" id="378806"/>
    <lineage>
        <taxon>Bacteria</taxon>
        <taxon>Pseudomonadati</taxon>
        <taxon>Myxococcota</taxon>
        <taxon>Myxococcia</taxon>
        <taxon>Myxococcales</taxon>
        <taxon>Cystobacterineae</taxon>
        <taxon>Archangiaceae</taxon>
        <taxon>Stigmatella</taxon>
    </lineage>
</organism>
<evidence type="ECO:0000256" key="1">
    <source>
        <dbReference type="SAM" id="MobiDB-lite"/>
    </source>
</evidence>
<evidence type="ECO:0000313" key="4">
    <source>
        <dbReference type="Proteomes" id="UP000032702"/>
    </source>
</evidence>
<dbReference type="PATRIC" id="fig|378806.16.peg.7015"/>
<sequence>MTVFLLRNLLCAVTTMGLLLSASEAEARFGKRSSSNGEKTHEASAVGDDDDDDDDHHDSGSSGSDAASTVNSIANLLFFIADVASTPSRDAAVSSATAEVQAAPSQGTGGTLRLGVDGSAMGGGAGANLFLAIEGQRMGLDGRLTLLSLPTDDGTQGSDELSVGSVHLTYALVAHDRLRLRLEGGVSIATAPDLTTGGPSFGLSFDACLGGPFDLELRAQATPLPYQQFDAQAGLAIHLNALVLRGGWRGLFLDDSGLVDGVSHQDALSGPYVGLGLTF</sequence>
<proteinExistence type="predicted"/>
<dbReference type="EMBL" id="AAMD01000028">
    <property type="protein sequence ID" value="EAU67710.1"/>
    <property type="molecule type" value="Genomic_DNA"/>
</dbReference>
<reference evidence="3 4" key="1">
    <citation type="submission" date="2006-04" db="EMBL/GenBank/DDBJ databases">
        <authorList>
            <person name="Nierman W.C."/>
        </authorList>
    </citation>
    <scope>NUCLEOTIDE SEQUENCE [LARGE SCALE GENOMIC DNA]</scope>
    <source>
        <strain evidence="3 4">DW4/3-1</strain>
    </source>
</reference>
<feature type="signal peptide" evidence="2">
    <location>
        <begin position="1"/>
        <end position="27"/>
    </location>
</feature>
<evidence type="ECO:0000313" key="3">
    <source>
        <dbReference type="EMBL" id="EAU67710.1"/>
    </source>
</evidence>
<gene>
    <name evidence="3" type="ORF">STIAU_0497</name>
</gene>
<evidence type="ECO:0008006" key="5">
    <source>
        <dbReference type="Google" id="ProtNLM"/>
    </source>
</evidence>